<keyword evidence="5" id="KW-0067">ATP-binding</keyword>
<evidence type="ECO:0000256" key="1">
    <source>
        <dbReference type="ARBA" id="ARBA00012552"/>
    </source>
</evidence>
<sequence length="1468" mass="163009">MAPRKKNAAIKSTGSTSNKAEPLPDWVKNKSLAKPPPKFQQQQQKGQPTASSSAGEKGITADNVPPRPPPLFPPGTKTPINLLNERIQKHHAPKGWLRPSIDARRAPRGWTFVVTLTKTNKSDQSNPFIVRFDARDPSGHEGSTIVLDSKEKAKHWGATYALFRLCSNLSLDSILPTGPREYWRTLAAHKAKAPEHLNWLWQADPFEASQKMQSEKEAKRVAREKRELEAENGPRLPKAWLEAREIRMAKGMRDMIEETVRQALEVFPMQDEDATIEGMDENDAPSSGVATPTRGVADAEELTKKLQKLGFRKGYAHSAVRWLSAARQGQSSSAAAASLKSIGKLSDEDACLEYLSIFCPEDDLPAAFAPSRKADSFVTNSSSTAVKGDGLALRWIEERIFKNAGYPRDAVRSALSACDALPVEAREAACLEVLLLQLVHLSMQSHLDALKQSQTPSEDITQYRADERMALEAVLGPERVIEIPPSERPLTSQKRDASEMFDIVIAKKPDDDIRLRICPGDISRYPIADKTAMPTFFVASTTLPAYLRLAMTQRLGRCLTGQESGREDWMEMLESGQGGIILAMVEELETCWRKITEEPPELSEVMAGVVVTKAKKAEPKSIAKESTSTEASKANRRGNKIVPVKPLVNNAGKNEELKAAQTRFHQSSAYAPIKEARIQLPAMASSQEIVSLLDKHRLLIIAGETGCGKTTQCPQFILDNMIESGKGSMCNIIVTQPRRLSAMGVASRVAQERCEELNGQGMVGYAIRGESKSGRNTKLLFTTTGVLLRRLSTNDPDLRGISHVFVDEVHERGVDSDLLLIELREVLKRNPTLRVILMSATIERETFVSYFNNVPTMDIPGRTFPVQDFYLEDVRSMLGQNDQNNEEEEEDSKSRKKNQGIDYDLIGQTVDMICKRADQKKDTDGGILVFLPGVGEIRQAIESIEKATSRPVDVFPLHANLSPEDQRKVFKKPRSGSRKVVVSTNVAETSITIDDIVYVVDIGLVKETRYDVQSGLTKLVETRCSKANARQRRGRAGRVRPGECFKLFTRGTEQYRMEDQQIPEMRRMSLENLILSVKALKGDSVPVQSYLLSAISPPSLDAIEQAVQLLNDMNVLVTDQQRLTALGRHLSLLPLDVRLGKLLILSCVFRCLRPMLTAAAILSCKPLFNAPFEKRQEASKARKQLNFGSSDILTDVNAYHQWLSMRKDGYSNAEIRSWCDDHFISPSALRDISSTRQDLLANLIEMGLVSAQYRSEQNSTVASSLDKNSEQINLQRALLLAALYPSVVRIAHPQAKYDKAIGGAVEREAEARQVRFFDAQNQRVFLHPSSILFDTNKYASDFLASFRRGASQSQNKGANGDKIYLRDATEVPMFALLLFGGHLRVHRKEGGISIGNGKSATADSGWIKLRAGGRIVALINQLRFLLDAALAQSFENPLEDVFGQGKEDDSIESKVLNCLHQLLERDGQ</sequence>
<dbReference type="SMART" id="SM00487">
    <property type="entry name" value="DEXDc"/>
    <property type="match status" value="1"/>
</dbReference>
<feature type="region of interest" description="Disordered" evidence="8">
    <location>
        <begin position="619"/>
        <end position="639"/>
    </location>
</feature>
<dbReference type="InterPro" id="IPR056328">
    <property type="entry name" value="DSRM_DHX29"/>
</dbReference>
<dbReference type="FunFam" id="1.20.120.1080:FF:000002">
    <property type="entry name" value="Putative ATP-dependent RNA helicase DHX36"/>
    <property type="match status" value="1"/>
</dbReference>
<reference evidence="11 12" key="1">
    <citation type="journal article" date="2018" name="Mol. Biol. Evol.">
        <title>Broad Genomic Sampling Reveals a Smut Pathogenic Ancestry of the Fungal Clade Ustilaginomycotina.</title>
        <authorList>
            <person name="Kijpornyongpan T."/>
            <person name="Mondo S.J."/>
            <person name="Barry K."/>
            <person name="Sandor L."/>
            <person name="Lee J."/>
            <person name="Lipzen A."/>
            <person name="Pangilinan J."/>
            <person name="LaButti K."/>
            <person name="Hainaut M."/>
            <person name="Henrissat B."/>
            <person name="Grigoriev I.V."/>
            <person name="Spatafora J.W."/>
            <person name="Aime M.C."/>
        </authorList>
    </citation>
    <scope>NUCLEOTIDE SEQUENCE [LARGE SCALE GENOMIC DNA]</scope>
    <source>
        <strain evidence="11 12">MCA 3882</strain>
    </source>
</reference>
<dbReference type="FunCoup" id="A0A316V8A4">
    <property type="interactions" value="449"/>
</dbReference>
<keyword evidence="6" id="KW-0694">RNA-binding</keyword>
<evidence type="ECO:0000256" key="6">
    <source>
        <dbReference type="ARBA" id="ARBA00022884"/>
    </source>
</evidence>
<dbReference type="CDD" id="cd17917">
    <property type="entry name" value="DEXHc_RHA-like"/>
    <property type="match status" value="1"/>
</dbReference>
<dbReference type="Pfam" id="PF00271">
    <property type="entry name" value="Helicase_C"/>
    <property type="match status" value="1"/>
</dbReference>
<feature type="region of interest" description="Disordered" evidence="8">
    <location>
        <begin position="879"/>
        <end position="898"/>
    </location>
</feature>
<dbReference type="PROSITE" id="PS51194">
    <property type="entry name" value="HELICASE_CTER"/>
    <property type="match status" value="1"/>
</dbReference>
<evidence type="ECO:0000256" key="2">
    <source>
        <dbReference type="ARBA" id="ARBA00022741"/>
    </source>
</evidence>
<evidence type="ECO:0000256" key="4">
    <source>
        <dbReference type="ARBA" id="ARBA00022806"/>
    </source>
</evidence>
<keyword evidence="12" id="KW-1185">Reference proteome</keyword>
<protein>
    <recommendedName>
        <fullName evidence="1">RNA helicase</fullName>
        <ecNumber evidence="1">3.6.4.13</ecNumber>
    </recommendedName>
</protein>
<dbReference type="PANTHER" id="PTHR18934">
    <property type="entry name" value="ATP-DEPENDENT RNA HELICASE"/>
    <property type="match status" value="1"/>
</dbReference>
<evidence type="ECO:0000256" key="5">
    <source>
        <dbReference type="ARBA" id="ARBA00022840"/>
    </source>
</evidence>
<name>A0A316V8A4_9BASI</name>
<dbReference type="GO" id="GO:1990904">
    <property type="term" value="C:ribonucleoprotein complex"/>
    <property type="evidence" value="ECO:0007669"/>
    <property type="project" value="UniProtKB-ARBA"/>
</dbReference>
<dbReference type="InterPro" id="IPR027417">
    <property type="entry name" value="P-loop_NTPase"/>
</dbReference>
<dbReference type="PROSITE" id="PS00690">
    <property type="entry name" value="DEAH_ATP_HELICASE"/>
    <property type="match status" value="1"/>
</dbReference>
<dbReference type="InterPro" id="IPR011545">
    <property type="entry name" value="DEAD/DEAH_box_helicase_dom"/>
</dbReference>
<dbReference type="GO" id="GO:0016787">
    <property type="term" value="F:hydrolase activity"/>
    <property type="evidence" value="ECO:0007669"/>
    <property type="project" value="UniProtKB-KW"/>
</dbReference>
<dbReference type="Gene3D" id="3.40.50.300">
    <property type="entry name" value="P-loop containing nucleotide triphosphate hydrolases"/>
    <property type="match status" value="2"/>
</dbReference>
<dbReference type="Pfam" id="PF21010">
    <property type="entry name" value="HA2_C"/>
    <property type="match status" value="1"/>
</dbReference>
<dbReference type="PROSITE" id="PS51192">
    <property type="entry name" value="HELICASE_ATP_BIND_1"/>
    <property type="match status" value="1"/>
</dbReference>
<feature type="compositionally biased region" description="Polar residues" evidence="8">
    <location>
        <begin position="10"/>
        <end position="19"/>
    </location>
</feature>
<dbReference type="EMBL" id="KZ819604">
    <property type="protein sequence ID" value="PWN33444.1"/>
    <property type="molecule type" value="Genomic_DNA"/>
</dbReference>
<evidence type="ECO:0000256" key="7">
    <source>
        <dbReference type="ARBA" id="ARBA00060772"/>
    </source>
</evidence>
<dbReference type="SMART" id="SM00490">
    <property type="entry name" value="HELICc"/>
    <property type="match status" value="1"/>
</dbReference>
<dbReference type="Pfam" id="PF00270">
    <property type="entry name" value="DEAD"/>
    <property type="match status" value="1"/>
</dbReference>
<dbReference type="InterPro" id="IPR048333">
    <property type="entry name" value="HA2_WH"/>
</dbReference>
<dbReference type="Pfam" id="PF24385">
    <property type="entry name" value="DSRM_DHX29"/>
    <property type="match status" value="1"/>
</dbReference>
<dbReference type="SMART" id="SM00847">
    <property type="entry name" value="HA2"/>
    <property type="match status" value="1"/>
</dbReference>
<evidence type="ECO:0000313" key="12">
    <source>
        <dbReference type="Proteomes" id="UP000245771"/>
    </source>
</evidence>
<dbReference type="OrthoDB" id="5600252at2759"/>
<dbReference type="Pfam" id="PF04408">
    <property type="entry name" value="WHD_HA2"/>
    <property type="match status" value="1"/>
</dbReference>
<feature type="compositionally biased region" description="Low complexity" evidence="8">
    <location>
        <begin position="39"/>
        <end position="48"/>
    </location>
</feature>
<dbReference type="GeneID" id="37023222"/>
<dbReference type="GO" id="GO:0003723">
    <property type="term" value="F:RNA binding"/>
    <property type="evidence" value="ECO:0007669"/>
    <property type="project" value="UniProtKB-KW"/>
</dbReference>
<dbReference type="RefSeq" id="XP_025353746.1">
    <property type="nucleotide sequence ID" value="XM_025501441.1"/>
</dbReference>
<evidence type="ECO:0000313" key="11">
    <source>
        <dbReference type="EMBL" id="PWN33444.1"/>
    </source>
</evidence>
<dbReference type="STRING" id="1280837.A0A316V8A4"/>
<gene>
    <name evidence="11" type="ORF">FA14DRAFT_185214</name>
</gene>
<dbReference type="InterPro" id="IPR001650">
    <property type="entry name" value="Helicase_C-like"/>
</dbReference>
<evidence type="ECO:0000256" key="3">
    <source>
        <dbReference type="ARBA" id="ARBA00022801"/>
    </source>
</evidence>
<dbReference type="PANTHER" id="PTHR18934:SF267">
    <property type="entry name" value="ATP-DEPENDENT RNA HELICASE YLR419W-RELATED"/>
    <property type="match status" value="1"/>
</dbReference>
<dbReference type="GO" id="GO:0005524">
    <property type="term" value="F:ATP binding"/>
    <property type="evidence" value="ECO:0007669"/>
    <property type="project" value="UniProtKB-KW"/>
</dbReference>
<dbReference type="EC" id="3.6.4.13" evidence="1"/>
<dbReference type="InterPro" id="IPR011709">
    <property type="entry name" value="DEAD-box_helicase_OB_fold"/>
</dbReference>
<evidence type="ECO:0000259" key="10">
    <source>
        <dbReference type="PROSITE" id="PS51194"/>
    </source>
</evidence>
<dbReference type="Pfam" id="PF07717">
    <property type="entry name" value="OB_NTP_bind"/>
    <property type="match status" value="1"/>
</dbReference>
<dbReference type="FunFam" id="3.40.50.300:FF:000526">
    <property type="entry name" value="DExH-box ATP-dependent RNA helicase DExH3"/>
    <property type="match status" value="1"/>
</dbReference>
<keyword evidence="4" id="KW-0347">Helicase</keyword>
<dbReference type="InParanoid" id="A0A316V8A4"/>
<accession>A0A316V8A4</accession>
<dbReference type="Gene3D" id="1.20.120.1080">
    <property type="match status" value="1"/>
</dbReference>
<dbReference type="SUPFAM" id="SSF52540">
    <property type="entry name" value="P-loop containing nucleoside triphosphate hydrolases"/>
    <property type="match status" value="1"/>
</dbReference>
<keyword evidence="2" id="KW-0547">Nucleotide-binding</keyword>
<dbReference type="Proteomes" id="UP000245771">
    <property type="component" value="Unassembled WGS sequence"/>
</dbReference>
<feature type="domain" description="Helicase ATP-binding" evidence="9">
    <location>
        <begin position="690"/>
        <end position="860"/>
    </location>
</feature>
<dbReference type="InterPro" id="IPR007502">
    <property type="entry name" value="Helicase-assoc_dom"/>
</dbReference>
<dbReference type="GO" id="GO:0003724">
    <property type="term" value="F:RNA helicase activity"/>
    <property type="evidence" value="ECO:0007669"/>
    <property type="project" value="UniProtKB-EC"/>
</dbReference>
<dbReference type="InterPro" id="IPR014001">
    <property type="entry name" value="Helicase_ATP-bd"/>
</dbReference>
<comment type="similarity">
    <text evidence="7">Belongs to the DExH box helicase family.</text>
</comment>
<dbReference type="InterPro" id="IPR002464">
    <property type="entry name" value="DNA/RNA_helicase_DEAH_CS"/>
</dbReference>
<keyword evidence="3 11" id="KW-0378">Hydrolase</keyword>
<feature type="region of interest" description="Disordered" evidence="8">
    <location>
        <begin position="1"/>
        <end position="79"/>
    </location>
</feature>
<proteinExistence type="inferred from homology"/>
<organism evidence="11 12">
    <name type="scientific">Meira miltonrushii</name>
    <dbReference type="NCBI Taxonomy" id="1280837"/>
    <lineage>
        <taxon>Eukaryota</taxon>
        <taxon>Fungi</taxon>
        <taxon>Dikarya</taxon>
        <taxon>Basidiomycota</taxon>
        <taxon>Ustilaginomycotina</taxon>
        <taxon>Exobasidiomycetes</taxon>
        <taxon>Exobasidiales</taxon>
        <taxon>Brachybasidiaceae</taxon>
        <taxon>Meira</taxon>
    </lineage>
</organism>
<evidence type="ECO:0000259" key="9">
    <source>
        <dbReference type="PROSITE" id="PS51192"/>
    </source>
</evidence>
<feature type="domain" description="Helicase C-terminal" evidence="10">
    <location>
        <begin position="905"/>
        <end position="1081"/>
    </location>
</feature>
<evidence type="ECO:0000256" key="8">
    <source>
        <dbReference type="SAM" id="MobiDB-lite"/>
    </source>
</evidence>
<dbReference type="CDD" id="cd18791">
    <property type="entry name" value="SF2_C_RHA"/>
    <property type="match status" value="1"/>
</dbReference>